<feature type="domain" description="Rad50/SbcC-type AAA" evidence="2">
    <location>
        <begin position="11"/>
        <end position="212"/>
    </location>
</feature>
<evidence type="ECO:0000313" key="4">
    <source>
        <dbReference type="Proteomes" id="UP000265836"/>
    </source>
</evidence>
<dbReference type="InterPro" id="IPR027417">
    <property type="entry name" value="P-loop_NTPase"/>
</dbReference>
<dbReference type="PANTHER" id="PTHR32114">
    <property type="entry name" value="ABC TRANSPORTER ABCH.3"/>
    <property type="match status" value="1"/>
</dbReference>
<dbReference type="Proteomes" id="UP000265836">
    <property type="component" value="Unassembled WGS sequence"/>
</dbReference>
<feature type="coiled-coil region" evidence="1">
    <location>
        <begin position="879"/>
        <end position="958"/>
    </location>
</feature>
<dbReference type="GO" id="GO:0004527">
    <property type="term" value="F:exonuclease activity"/>
    <property type="evidence" value="ECO:0007669"/>
    <property type="project" value="UniProtKB-KW"/>
</dbReference>
<gene>
    <name evidence="3" type="ORF">DFO61_2855</name>
</gene>
<evidence type="ECO:0000256" key="1">
    <source>
        <dbReference type="SAM" id="Coils"/>
    </source>
</evidence>
<dbReference type="Pfam" id="PF13476">
    <property type="entry name" value="AAA_23"/>
    <property type="match status" value="1"/>
</dbReference>
<dbReference type="PANTHER" id="PTHR32114:SF2">
    <property type="entry name" value="ABC TRANSPORTER ABCH.3"/>
    <property type="match status" value="1"/>
</dbReference>
<evidence type="ECO:0000259" key="2">
    <source>
        <dbReference type="Pfam" id="PF13476"/>
    </source>
</evidence>
<feature type="coiled-coil region" evidence="1">
    <location>
        <begin position="760"/>
        <end position="801"/>
    </location>
</feature>
<organism evidence="3 4">
    <name type="scientific">Ectopseudomonas oleovorans</name>
    <name type="common">Pseudomonas oleovorans</name>
    <dbReference type="NCBI Taxonomy" id="301"/>
    <lineage>
        <taxon>Bacteria</taxon>
        <taxon>Pseudomonadati</taxon>
        <taxon>Pseudomonadota</taxon>
        <taxon>Gammaproteobacteria</taxon>
        <taxon>Pseudomonadales</taxon>
        <taxon>Pseudomonadaceae</taxon>
        <taxon>Ectopseudomonas</taxon>
    </lineage>
</organism>
<dbReference type="Pfam" id="PF13558">
    <property type="entry name" value="SbcC_Walker_B"/>
    <property type="match status" value="1"/>
</dbReference>
<accession>A0A397NEY5</accession>
<protein>
    <submittedName>
        <fullName evidence="3">Exonuclease SbcC</fullName>
    </submittedName>
</protein>
<keyword evidence="3" id="KW-0378">Hydrolase</keyword>
<name>A0A397NEY5_ECTOL</name>
<dbReference type="EMBL" id="QXDA01000003">
    <property type="protein sequence ID" value="RIA32124.1"/>
    <property type="molecule type" value="Genomic_DNA"/>
</dbReference>
<dbReference type="Gene3D" id="3.40.50.300">
    <property type="entry name" value="P-loop containing nucleotide triphosphate hydrolases"/>
    <property type="match status" value="2"/>
</dbReference>
<comment type="caution">
    <text evidence="3">The sequence shown here is derived from an EMBL/GenBank/DDBJ whole genome shotgun (WGS) entry which is preliminary data.</text>
</comment>
<sequence length="1150" mass="128940">MAYDLCMKILSLRLKNLNSLKGEWKIDFAAEPFAGSGLFAITGPTGAGKTTLLDAICLALYHRTPRMSTLSASGNELMTRHTADCLAEVEFEVKGQGYRAFWSQRRARDKIDGALQAPKVELARIADGEILTDKIREKESLTAELTGLDFERFTKSMLLAQGGFAAFLEANANQRAELLEELTGTEVYGQISQQVYERTKAAEQSLNLLKSRAQGMELLDETQRTELQAEAERLALDQAPLHSEQQALLAGQRWREALQRAEQQAAAAALGLEQVQQRQGAAVDDLQRLAASEPAARLQPLHLAWQQAQQESRQAEQGLLALRQNMQVCAERERQALWLASRHASHWRDERQVALAQLQHQYADVQALLAERSQHSRLGELLGGWGARFEQRAQGEQALQAAQARLSESSTQLAALQRQREEQGVRLAAMQQQVQQARDAESRQQEVVQALLGEAGEAGLRQDWQRLQARSRVFDRLQQLMQSRETLSTQLAELPPRLAELQRRQADKNAEISALRERYKALKQQIADKEKLLEQEKRIQDLEAHRARLQPGEACPLCGSHEHPAITQYQALNVSATEQALAQCRSELSELESQGANLRDELTRLAAQIEQVQAQQNQAQAQLQPLDQQWQQQLTEHDIRLQEANELGRLQQLHEHELAALQGRLEALQTQQAEWQRLRELREKAEREQAEAERQQALLSRDLENTQARLAEQQAHCSQLQVEQAQQAQELLASLEGFASELPVDGERWLAQQKAAWQGWQEAQAREQQLHERLREAQRQLDEAQAQAEHWQQRWQETSAQNLAEPAPAVNPQQALHEAVERLAATQRERDGLAGSEQAQVALLARLQARQAECLQVWQQALASSPFTDQAAFEAAVLADDERQRLMQLKADLERAHTQATTLLAAAQAEVQRLLAEPQTTLSLDELAEQIQALQERLRALSERQGELRAQLQADEARRSSQQALFAEIAAQEGEQRLWQQLNGLIGSADGAKFRKFAQGLTLDHLIHLANRQLTRLHGRYQLARKSSGELELEVRDTWQADVARDCRTLSGGESFLVSLALALALSDLVSHKTSIDSLFLDEGFGTLDGETLEVALDALDNLNASGKTIGVISHVEAMKERIPVQLRVHKGVGLGYSRLDARFAVKEGA</sequence>
<dbReference type="AlphaFoldDB" id="A0A397NEY5"/>
<reference evidence="3 4" key="1">
    <citation type="submission" date="2018-08" db="EMBL/GenBank/DDBJ databases">
        <title>Genome sequencing of rice bacterial endophytes.</title>
        <authorList>
            <person name="Venturi V."/>
        </authorList>
    </citation>
    <scope>NUCLEOTIDE SEQUENCE [LARGE SCALE GENOMIC DNA]</scope>
    <source>
        <strain evidence="3 4">E1205</strain>
    </source>
</reference>
<feature type="coiled-coil region" evidence="1">
    <location>
        <begin position="574"/>
        <end position="723"/>
    </location>
</feature>
<feature type="coiled-coil region" evidence="1">
    <location>
        <begin position="498"/>
        <end position="539"/>
    </location>
</feature>
<keyword evidence="1" id="KW-0175">Coiled coil</keyword>
<dbReference type="Gene3D" id="1.10.287.1490">
    <property type="match status" value="1"/>
</dbReference>
<proteinExistence type="predicted"/>
<dbReference type="SUPFAM" id="SSF52540">
    <property type="entry name" value="P-loop containing nucleoside triphosphate hydrolases"/>
    <property type="match status" value="1"/>
</dbReference>
<dbReference type="GO" id="GO:0016887">
    <property type="term" value="F:ATP hydrolysis activity"/>
    <property type="evidence" value="ECO:0007669"/>
    <property type="project" value="InterPro"/>
</dbReference>
<dbReference type="GO" id="GO:0006302">
    <property type="term" value="P:double-strand break repair"/>
    <property type="evidence" value="ECO:0007669"/>
    <property type="project" value="InterPro"/>
</dbReference>
<keyword evidence="3" id="KW-0540">Nuclease</keyword>
<keyword evidence="3" id="KW-0269">Exonuclease</keyword>
<feature type="coiled-coil region" evidence="1">
    <location>
        <begin position="399"/>
        <end position="447"/>
    </location>
</feature>
<evidence type="ECO:0000313" key="3">
    <source>
        <dbReference type="EMBL" id="RIA32124.1"/>
    </source>
</evidence>
<dbReference type="InterPro" id="IPR038729">
    <property type="entry name" value="Rad50/SbcC_AAA"/>
</dbReference>